<comment type="caution">
    <text evidence="2">The sequence shown here is derived from an EMBL/GenBank/DDBJ whole genome shotgun (WGS) entry which is preliminary data.</text>
</comment>
<evidence type="ECO:0000313" key="2">
    <source>
        <dbReference type="EMBL" id="KAJ8884317.1"/>
    </source>
</evidence>
<sequence length="567" mass="64668">MRVIDVNMEHPRDKGAGKGDPRENPPTNGIVRHDSHLRKFGDPRRLWLMGFHEPRVSHDSRATAFHLYPVSSPSALKTSEQPQSSQMPIRPLFSAQDRIGFVSQLIASARHPSRRPPADGIDRCPATKSSTCPRIVFLYRQCSLWLSGRSRVPLRPADQRAVNSQRFSTTTHGNYRWGVLHRFSEDYLPDMSYKTCNGNARVVDHDISVNESFIYECLKAVHVKLYAFHVKKLRKLNTISAYTREKVKSKYRNCIRLGRASQNQSSDTHKTLYDRVKRCWERKKKRKKSIKASELVNLDILSLRCSSRVTLRNDFRPDTCSSRAIPPPPPTNQPFQVPSTPFLLASLSPLRDTAATRSSDLRFGGAAVASVLHSPHAPFVGSLRELPLELEQRMERCRNETAGETGDHRENPPTSGIVRHDPRMRKSGDPAREENLHATPRLRHTQTHLKTIAAVFPHVWFWFCSQQIHTALSKNSHDRKANVKSNAKVFCCERGFKFHSRSKILFRRNSTCKLFPHCSTLGRRVWRSITTALDTQVDGTGSRREGAPFLFKGFLPAEKPTPHRNYP</sequence>
<evidence type="ECO:0000313" key="3">
    <source>
        <dbReference type="Proteomes" id="UP001159363"/>
    </source>
</evidence>
<feature type="compositionally biased region" description="Basic and acidic residues" evidence="1">
    <location>
        <begin position="399"/>
        <end position="411"/>
    </location>
</feature>
<gene>
    <name evidence="2" type="ORF">PR048_016174</name>
</gene>
<reference evidence="2 3" key="1">
    <citation type="submission" date="2023-02" db="EMBL/GenBank/DDBJ databases">
        <title>LHISI_Scaffold_Assembly.</title>
        <authorList>
            <person name="Stuart O.P."/>
            <person name="Cleave R."/>
            <person name="Magrath M.J.L."/>
            <person name="Mikheyev A.S."/>
        </authorList>
    </citation>
    <scope>NUCLEOTIDE SEQUENCE [LARGE SCALE GENOMIC DNA]</scope>
    <source>
        <strain evidence="2">Daus_M_001</strain>
        <tissue evidence="2">Leg muscle</tissue>
    </source>
</reference>
<name>A0ABQ9HJA3_9NEOP</name>
<keyword evidence="3" id="KW-1185">Reference proteome</keyword>
<proteinExistence type="predicted"/>
<organism evidence="2 3">
    <name type="scientific">Dryococelus australis</name>
    <dbReference type="NCBI Taxonomy" id="614101"/>
    <lineage>
        <taxon>Eukaryota</taxon>
        <taxon>Metazoa</taxon>
        <taxon>Ecdysozoa</taxon>
        <taxon>Arthropoda</taxon>
        <taxon>Hexapoda</taxon>
        <taxon>Insecta</taxon>
        <taxon>Pterygota</taxon>
        <taxon>Neoptera</taxon>
        <taxon>Polyneoptera</taxon>
        <taxon>Phasmatodea</taxon>
        <taxon>Verophasmatodea</taxon>
        <taxon>Anareolatae</taxon>
        <taxon>Phasmatidae</taxon>
        <taxon>Eurycanthinae</taxon>
        <taxon>Dryococelus</taxon>
    </lineage>
</organism>
<feature type="compositionally biased region" description="Basic and acidic residues" evidence="1">
    <location>
        <begin position="7"/>
        <end position="23"/>
    </location>
</feature>
<protein>
    <submittedName>
        <fullName evidence="2">Uncharacterized protein</fullName>
    </submittedName>
</protein>
<feature type="region of interest" description="Disordered" evidence="1">
    <location>
        <begin position="399"/>
        <end position="436"/>
    </location>
</feature>
<dbReference type="EMBL" id="JARBHB010000005">
    <property type="protein sequence ID" value="KAJ8884317.1"/>
    <property type="molecule type" value="Genomic_DNA"/>
</dbReference>
<dbReference type="Proteomes" id="UP001159363">
    <property type="component" value="Chromosome 4"/>
</dbReference>
<evidence type="ECO:0000256" key="1">
    <source>
        <dbReference type="SAM" id="MobiDB-lite"/>
    </source>
</evidence>
<feature type="compositionally biased region" description="Basic and acidic residues" evidence="1">
    <location>
        <begin position="418"/>
        <end position="436"/>
    </location>
</feature>
<accession>A0ABQ9HJA3</accession>
<feature type="region of interest" description="Disordered" evidence="1">
    <location>
        <begin position="1"/>
        <end position="34"/>
    </location>
</feature>